<dbReference type="InterPro" id="IPR019734">
    <property type="entry name" value="TPR_rpt"/>
</dbReference>
<sequence>MTAWNRVRGIRHLSGGVAAFCVLAAGGCATHPSAPVVTNAPEPKVSSSNLRGLSLQLIQKMEAEQKWYAAISYLDRYLKEWPASDQTDLLRARALAATGEPAQAERYFQRVLHTPLAAQGYQGLGLIAARGGDVTRAIRLFQRATREDPTNAGILNDLGYAALQGKNWDVARNALFRAGELAPQDERVWSNIALYYLLRGDGFRAQQIMGAHHFSWAVSQRIRREANQMTGVPTSAGDHPPAAATAPSGAVMPAFPNPPLTQLFSSGNAGPATEPRSVP</sequence>
<protein>
    <submittedName>
        <fullName evidence="1">Tetratricopeptide repeat protein</fullName>
    </submittedName>
</protein>
<dbReference type="SMART" id="SM00028">
    <property type="entry name" value="TPR"/>
    <property type="match status" value="2"/>
</dbReference>
<name>A0A8X8G797_ACIFI</name>
<dbReference type="RefSeq" id="WP_113526027.1">
    <property type="nucleotide sequence ID" value="NZ_CP134225.1"/>
</dbReference>
<comment type="caution">
    <text evidence="1">The sequence shown here is derived from an EMBL/GenBank/DDBJ whole genome shotgun (WGS) entry which is preliminary data.</text>
</comment>
<dbReference type="Proteomes" id="UP000887300">
    <property type="component" value="Unassembled WGS sequence"/>
</dbReference>
<accession>A0A8X8G797</accession>
<reference evidence="1" key="1">
    <citation type="journal article" date="2021" name="ISME J.">
        <title>Genomic evolution of the class Acidithiobacillia: deep-branching Proteobacteria living in extreme acidic conditions.</title>
        <authorList>
            <person name="Moya-Beltran A."/>
            <person name="Beard S."/>
            <person name="Rojas-Villalobos C."/>
            <person name="Issotta F."/>
            <person name="Gallardo Y."/>
            <person name="Ulloa R."/>
            <person name="Giaveno A."/>
            <person name="Degli Esposti M."/>
            <person name="Johnson D.B."/>
            <person name="Quatrini R."/>
        </authorList>
    </citation>
    <scope>NUCLEOTIDE SEQUENCE</scope>
    <source>
        <strain evidence="1">DSM 583</strain>
    </source>
</reference>
<proteinExistence type="predicted"/>
<dbReference type="Pfam" id="PF13432">
    <property type="entry name" value="TPR_16"/>
    <property type="match status" value="1"/>
</dbReference>
<dbReference type="PROSITE" id="PS50005">
    <property type="entry name" value="TPR"/>
    <property type="match status" value="1"/>
</dbReference>
<evidence type="ECO:0000313" key="1">
    <source>
        <dbReference type="EMBL" id="MBU2721843.1"/>
    </source>
</evidence>
<evidence type="ECO:0000313" key="2">
    <source>
        <dbReference type="Proteomes" id="UP000887300"/>
    </source>
</evidence>
<dbReference type="Gene3D" id="1.25.40.10">
    <property type="entry name" value="Tetratricopeptide repeat domain"/>
    <property type="match status" value="1"/>
</dbReference>
<dbReference type="Pfam" id="PF14559">
    <property type="entry name" value="TPR_19"/>
    <property type="match status" value="1"/>
</dbReference>
<organism evidence="1 2">
    <name type="scientific">Acidithiobacillus ferridurans</name>
    <dbReference type="NCBI Taxonomy" id="1232575"/>
    <lineage>
        <taxon>Bacteria</taxon>
        <taxon>Pseudomonadati</taxon>
        <taxon>Pseudomonadota</taxon>
        <taxon>Acidithiobacillia</taxon>
        <taxon>Acidithiobacillales</taxon>
        <taxon>Acidithiobacillaceae</taxon>
        <taxon>Acidithiobacillus</taxon>
    </lineage>
</organism>
<dbReference type="EMBL" id="JABBHS010000033">
    <property type="protein sequence ID" value="MBU2721843.1"/>
    <property type="molecule type" value="Genomic_DNA"/>
</dbReference>
<dbReference type="PROSITE" id="PS51257">
    <property type="entry name" value="PROKAR_LIPOPROTEIN"/>
    <property type="match status" value="1"/>
</dbReference>
<dbReference type="SUPFAM" id="SSF48452">
    <property type="entry name" value="TPR-like"/>
    <property type="match status" value="1"/>
</dbReference>
<gene>
    <name evidence="1" type="ORF">HF568_01060</name>
</gene>
<dbReference type="AlphaFoldDB" id="A0A8X8G797"/>
<dbReference type="InterPro" id="IPR011990">
    <property type="entry name" value="TPR-like_helical_dom_sf"/>
</dbReference>